<organism evidence="2 3">
    <name type="scientific">Vitreoscilla filiformis</name>
    <dbReference type="NCBI Taxonomy" id="63"/>
    <lineage>
        <taxon>Bacteria</taxon>
        <taxon>Pseudomonadati</taxon>
        <taxon>Pseudomonadota</taxon>
        <taxon>Betaproteobacteria</taxon>
        <taxon>Neisseriales</taxon>
        <taxon>Neisseriaceae</taxon>
        <taxon>Vitreoscilla</taxon>
    </lineage>
</organism>
<dbReference type="CDD" id="cd02612">
    <property type="entry name" value="HAD_PGPPase"/>
    <property type="match status" value="1"/>
</dbReference>
<accession>A0A221KGX7</accession>
<dbReference type="SUPFAM" id="SSF56784">
    <property type="entry name" value="HAD-like"/>
    <property type="match status" value="1"/>
</dbReference>
<reference evidence="2 3" key="1">
    <citation type="submission" date="2017-07" db="EMBL/GenBank/DDBJ databases">
        <title>Complete Genome Sequence of the cosmetic ferment Vitreoscilla filiformis (ATCC15551).</title>
        <authorList>
            <person name="Contreras S."/>
            <person name="Sagory-Zalkind P."/>
            <person name="Blanquart H."/>
            <person name="Iltis A."/>
            <person name="Morand S.C."/>
        </authorList>
    </citation>
    <scope>NUCLEOTIDE SEQUENCE [LARGE SCALE GENOMIC DNA]</scope>
    <source>
        <strain evidence="2 3">ATCC 15551</strain>
    </source>
</reference>
<keyword evidence="3" id="KW-1185">Reference proteome</keyword>
<evidence type="ECO:0000313" key="2">
    <source>
        <dbReference type="EMBL" id="ASM78294.1"/>
    </source>
</evidence>
<dbReference type="Gene3D" id="3.40.50.1000">
    <property type="entry name" value="HAD superfamily/HAD-like"/>
    <property type="match status" value="1"/>
</dbReference>
<proteinExistence type="predicted"/>
<evidence type="ECO:0000313" key="3">
    <source>
        <dbReference type="Proteomes" id="UP000199729"/>
    </source>
</evidence>
<protein>
    <submittedName>
        <fullName evidence="2">Haloacid dehalogenase</fullName>
    </submittedName>
</protein>
<evidence type="ECO:0000256" key="1">
    <source>
        <dbReference type="SAM" id="Phobius"/>
    </source>
</evidence>
<gene>
    <name evidence="2" type="ORF">VITFI_CDS2517</name>
</gene>
<dbReference type="GO" id="GO:0005737">
    <property type="term" value="C:cytoplasm"/>
    <property type="evidence" value="ECO:0007669"/>
    <property type="project" value="TreeGrafter"/>
</dbReference>
<dbReference type="EMBL" id="CP022423">
    <property type="protein sequence ID" value="ASM78294.1"/>
    <property type="molecule type" value="Genomic_DNA"/>
</dbReference>
<name>A0A221KGX7_VITFI</name>
<dbReference type="GO" id="GO:0036424">
    <property type="term" value="F:L-phosphoserine phosphatase activity"/>
    <property type="evidence" value="ECO:0007669"/>
    <property type="project" value="TreeGrafter"/>
</dbReference>
<dbReference type="AlphaFoldDB" id="A0A221KGX7"/>
<dbReference type="GO" id="GO:0000287">
    <property type="term" value="F:magnesium ion binding"/>
    <property type="evidence" value="ECO:0007669"/>
    <property type="project" value="TreeGrafter"/>
</dbReference>
<dbReference type="Proteomes" id="UP000199729">
    <property type="component" value="Chromosome"/>
</dbReference>
<dbReference type="InterPro" id="IPR023214">
    <property type="entry name" value="HAD_sf"/>
</dbReference>
<dbReference type="PANTHER" id="PTHR43344">
    <property type="entry name" value="PHOSPHOSERINE PHOSPHATASE"/>
    <property type="match status" value="1"/>
</dbReference>
<keyword evidence="1" id="KW-0472">Membrane</keyword>
<dbReference type="PANTHER" id="PTHR43344:SF14">
    <property type="entry name" value="HAD-IB FAMILY HYDROLASE"/>
    <property type="match status" value="1"/>
</dbReference>
<sequence>MGLEMRLALFDFDGTLTTRDSLMPFLRHVVGTPAFIAGLGAMSPVLAAYAFGWMRNDRAKERVLHWFLGGRRLAEVEDAGQAFAQTRLPRLLRPSMMATLHQHQARGDTCVLVSASLGCYLRPWAQAHRFDAVLCSELVATPGRLGEPQRINGQLAGANCFGPEKVARIQDWLAGRTPTHVSAYGDSRGDREMLALADSPHYRPWRHP</sequence>
<dbReference type="InterPro" id="IPR050582">
    <property type="entry name" value="HAD-like_SerB"/>
</dbReference>
<feature type="transmembrane region" description="Helical" evidence="1">
    <location>
        <begin position="30"/>
        <end position="52"/>
    </location>
</feature>
<dbReference type="Pfam" id="PF12710">
    <property type="entry name" value="HAD"/>
    <property type="match status" value="1"/>
</dbReference>
<keyword evidence="1" id="KW-1133">Transmembrane helix</keyword>
<keyword evidence="1" id="KW-0812">Transmembrane</keyword>
<dbReference type="Gene3D" id="1.20.1440.100">
    <property type="entry name" value="SG protein - dephosphorylation function"/>
    <property type="match status" value="1"/>
</dbReference>
<dbReference type="GO" id="GO:0006564">
    <property type="term" value="P:L-serine biosynthetic process"/>
    <property type="evidence" value="ECO:0007669"/>
    <property type="project" value="TreeGrafter"/>
</dbReference>
<dbReference type="NCBIfam" id="TIGR01490">
    <property type="entry name" value="HAD-SF-IB-hyp1"/>
    <property type="match status" value="1"/>
</dbReference>
<dbReference type="NCBIfam" id="TIGR01488">
    <property type="entry name" value="HAD-SF-IB"/>
    <property type="match status" value="1"/>
</dbReference>
<dbReference type="InterPro" id="IPR036412">
    <property type="entry name" value="HAD-like_sf"/>
</dbReference>
<dbReference type="KEGG" id="vff:VITFI_CDS2517"/>
<dbReference type="InterPro" id="IPR006385">
    <property type="entry name" value="HAD_hydro_SerB1"/>
</dbReference>